<keyword evidence="7 9" id="KW-0496">Mitochondrion</keyword>
<evidence type="ECO:0000256" key="1">
    <source>
        <dbReference type="ARBA" id="ARBA00004273"/>
    </source>
</evidence>
<dbReference type="PANTHER" id="PTHR31586">
    <property type="entry name" value="CYTOCHROME C OXIDASE PROTEIN 20"/>
    <property type="match status" value="1"/>
</dbReference>
<dbReference type="GO" id="GO:0051082">
    <property type="term" value="F:unfolded protein binding"/>
    <property type="evidence" value="ECO:0007669"/>
    <property type="project" value="EnsemblFungi"/>
</dbReference>
<dbReference type="EMBL" id="KV454011">
    <property type="protein sequence ID" value="ODV98253.1"/>
    <property type="molecule type" value="Genomic_DNA"/>
</dbReference>
<keyword evidence="4 11" id="KW-0812">Transmembrane</keyword>
<name>A0A1E4U2L9_PACTA</name>
<organism evidence="12 13">
    <name type="scientific">Pachysolen tannophilus NRRL Y-2460</name>
    <dbReference type="NCBI Taxonomy" id="669874"/>
    <lineage>
        <taxon>Eukaryota</taxon>
        <taxon>Fungi</taxon>
        <taxon>Dikarya</taxon>
        <taxon>Ascomycota</taxon>
        <taxon>Saccharomycotina</taxon>
        <taxon>Pichiomycetes</taxon>
        <taxon>Pachysolenaceae</taxon>
        <taxon>Pachysolen</taxon>
    </lineage>
</organism>
<dbReference type="PIRSF" id="PIRSF007871">
    <property type="entry name" value="Cox20"/>
    <property type="match status" value="1"/>
</dbReference>
<dbReference type="Pfam" id="PF12597">
    <property type="entry name" value="Cox20"/>
    <property type="match status" value="1"/>
</dbReference>
<keyword evidence="6 11" id="KW-1133">Transmembrane helix</keyword>
<evidence type="ECO:0000256" key="10">
    <source>
        <dbReference type="SAM" id="MobiDB-lite"/>
    </source>
</evidence>
<evidence type="ECO:0000256" key="5">
    <source>
        <dbReference type="ARBA" id="ARBA00022792"/>
    </source>
</evidence>
<dbReference type="AlphaFoldDB" id="A0A1E4U2L9"/>
<dbReference type="GO" id="GO:0043069">
    <property type="term" value="P:negative regulation of programmed cell death"/>
    <property type="evidence" value="ECO:0007669"/>
    <property type="project" value="EnsemblFungi"/>
</dbReference>
<keyword evidence="5 9" id="KW-0999">Mitochondrion inner membrane</keyword>
<dbReference type="GO" id="GO:0005743">
    <property type="term" value="C:mitochondrial inner membrane"/>
    <property type="evidence" value="ECO:0007669"/>
    <property type="project" value="UniProtKB-SubCell"/>
</dbReference>
<proteinExistence type="inferred from homology"/>
<evidence type="ECO:0000313" key="12">
    <source>
        <dbReference type="EMBL" id="ODV98253.1"/>
    </source>
</evidence>
<dbReference type="PANTHER" id="PTHR31586:SF1">
    <property type="entry name" value="CYTOCHROME C OXIDASE ASSEMBLY PROTEIN COX20, MITOCHONDRIAL"/>
    <property type="match status" value="1"/>
</dbReference>
<evidence type="ECO:0000256" key="6">
    <source>
        <dbReference type="ARBA" id="ARBA00022989"/>
    </source>
</evidence>
<reference evidence="13" key="1">
    <citation type="submission" date="2016-05" db="EMBL/GenBank/DDBJ databases">
        <title>Comparative genomics of biotechnologically important yeasts.</title>
        <authorList>
            <consortium name="DOE Joint Genome Institute"/>
            <person name="Riley R."/>
            <person name="Haridas S."/>
            <person name="Wolfe K.H."/>
            <person name="Lopes M.R."/>
            <person name="Hittinger C.T."/>
            <person name="Goker M."/>
            <person name="Salamov A."/>
            <person name="Wisecaver J."/>
            <person name="Long T.M."/>
            <person name="Aerts A.L."/>
            <person name="Barry K."/>
            <person name="Choi C."/>
            <person name="Clum A."/>
            <person name="Coughlan A.Y."/>
            <person name="Deshpande S."/>
            <person name="Douglass A.P."/>
            <person name="Hanson S.J."/>
            <person name="Klenk H.-P."/>
            <person name="Labutti K."/>
            <person name="Lapidus A."/>
            <person name="Lindquist E."/>
            <person name="Lipzen A."/>
            <person name="Meier-Kolthoff J.P."/>
            <person name="Ohm R.A."/>
            <person name="Otillar R.P."/>
            <person name="Pangilinan J."/>
            <person name="Peng Y."/>
            <person name="Rokas A."/>
            <person name="Rosa C.A."/>
            <person name="Scheuner C."/>
            <person name="Sibirny A.A."/>
            <person name="Slot J.C."/>
            <person name="Stielow J.B."/>
            <person name="Sun H."/>
            <person name="Kurtzman C.P."/>
            <person name="Blackwell M."/>
            <person name="Grigoriev I.V."/>
            <person name="Jeffries T.W."/>
        </authorList>
    </citation>
    <scope>NUCLEOTIDE SEQUENCE [LARGE SCALE GENOMIC DNA]</scope>
    <source>
        <strain evidence="13">NRRL Y-2460</strain>
    </source>
</reference>
<feature type="region of interest" description="Disordered" evidence="10">
    <location>
        <begin position="1"/>
        <end position="62"/>
    </location>
</feature>
<dbReference type="OrthoDB" id="14603at2759"/>
<evidence type="ECO:0000256" key="9">
    <source>
        <dbReference type="PIRNR" id="PIRNR007871"/>
    </source>
</evidence>
<accession>A0A1E4U2L9</accession>
<evidence type="ECO:0000256" key="8">
    <source>
        <dbReference type="ARBA" id="ARBA00023136"/>
    </source>
</evidence>
<feature type="compositionally biased region" description="Basic and acidic residues" evidence="10">
    <location>
        <begin position="32"/>
        <end position="62"/>
    </location>
</feature>
<keyword evidence="8 9" id="KW-0472">Membrane</keyword>
<gene>
    <name evidence="12" type="ORF">PACTADRAFT_740</name>
</gene>
<evidence type="ECO:0000256" key="11">
    <source>
        <dbReference type="SAM" id="Phobius"/>
    </source>
</evidence>
<dbReference type="InterPro" id="IPR022533">
    <property type="entry name" value="Cox20"/>
</dbReference>
<comment type="subcellular location">
    <subcellularLocation>
        <location evidence="1 9">Mitochondrion inner membrane</location>
    </subcellularLocation>
</comment>
<evidence type="ECO:0000256" key="4">
    <source>
        <dbReference type="ARBA" id="ARBA00022692"/>
    </source>
</evidence>
<dbReference type="GO" id="GO:0033617">
    <property type="term" value="P:mitochondrial respiratory chain complex IV assembly"/>
    <property type="evidence" value="ECO:0007669"/>
    <property type="project" value="EnsemblFungi"/>
</dbReference>
<evidence type="ECO:0000256" key="3">
    <source>
        <dbReference type="ARBA" id="ARBA00017689"/>
    </source>
</evidence>
<comment type="similarity">
    <text evidence="2 9">Belongs to the COX20 family.</text>
</comment>
<sequence length="173" mass="19456">MGLSWPFGSKNGDQAKEQAVKENTVVGGIPQEEAKSHQFLEDLPPKFNDTDTKPGPQEEHKQKLGQVVKNLKIEDFYISNLIAIPCFREAGMAGFAAAAAFGSIIFLYHKNVNKAINWGYGGFFVGSIFGWEQCNGAREKSQMSVTLAKQAYETRQKRKILEKIKEEREKQEK</sequence>
<evidence type="ECO:0000256" key="2">
    <source>
        <dbReference type="ARBA" id="ARBA00009575"/>
    </source>
</evidence>
<dbReference type="Proteomes" id="UP000094236">
    <property type="component" value="Unassembled WGS sequence"/>
</dbReference>
<feature type="transmembrane region" description="Helical" evidence="11">
    <location>
        <begin position="90"/>
        <end position="109"/>
    </location>
</feature>
<evidence type="ECO:0000313" key="13">
    <source>
        <dbReference type="Proteomes" id="UP000094236"/>
    </source>
</evidence>
<keyword evidence="13" id="KW-1185">Reference proteome</keyword>
<comment type="function">
    <text evidence="9">Involved in the assembly of the cytochrome c oxidase complex.</text>
</comment>
<protein>
    <recommendedName>
        <fullName evidence="3 9">Cytochrome c oxidase assembly protein COX20, mitochondrial</fullName>
    </recommendedName>
</protein>
<evidence type="ECO:0000256" key="7">
    <source>
        <dbReference type="ARBA" id="ARBA00023128"/>
    </source>
</evidence>